<organism evidence="2 3">
    <name type="scientific">Actinomadura bangladeshensis</name>
    <dbReference type="NCBI Taxonomy" id="453573"/>
    <lineage>
        <taxon>Bacteria</taxon>
        <taxon>Bacillati</taxon>
        <taxon>Actinomycetota</taxon>
        <taxon>Actinomycetes</taxon>
        <taxon>Streptosporangiales</taxon>
        <taxon>Thermomonosporaceae</taxon>
        <taxon>Actinomadura</taxon>
    </lineage>
</organism>
<evidence type="ECO:0000313" key="4">
    <source>
        <dbReference type="Proteomes" id="UP000475532"/>
    </source>
</evidence>
<protein>
    <submittedName>
        <fullName evidence="2">DUF742 domain-containing protein</fullName>
    </submittedName>
</protein>
<reference evidence="2 3" key="1">
    <citation type="submission" date="2019-03" db="EMBL/GenBank/DDBJ databases">
        <title>Draft genome sequences of novel Actinobacteria.</title>
        <authorList>
            <person name="Sahin N."/>
            <person name="Ay H."/>
            <person name="Saygin H."/>
        </authorList>
    </citation>
    <scope>NUCLEOTIDE SEQUENCE [LARGE SCALE GENOMIC DNA]</scope>
    <source>
        <strain evidence="2 3">DSM 45347</strain>
    </source>
</reference>
<comment type="caution">
    <text evidence="2">The sequence shown here is derived from an EMBL/GenBank/DDBJ whole genome shotgun (WGS) entry which is preliminary data.</text>
</comment>
<dbReference type="InterPro" id="IPR007995">
    <property type="entry name" value="DUF742"/>
</dbReference>
<dbReference type="PANTHER" id="PTHR36221:SF1">
    <property type="entry name" value="DUF742 DOMAIN-CONTAINING PROTEIN"/>
    <property type="match status" value="1"/>
</dbReference>
<dbReference type="AlphaFoldDB" id="A0A4R4NT56"/>
<dbReference type="OrthoDB" id="3430520at2"/>
<dbReference type="Pfam" id="PF05331">
    <property type="entry name" value="DUF742"/>
    <property type="match status" value="1"/>
</dbReference>
<dbReference type="EMBL" id="SMJW01000114">
    <property type="protein sequence ID" value="TDC12881.1"/>
    <property type="molecule type" value="Genomic_DNA"/>
</dbReference>
<evidence type="ECO:0000313" key="1">
    <source>
        <dbReference type="EMBL" id="NEA25915.1"/>
    </source>
</evidence>
<proteinExistence type="predicted"/>
<sequence length="127" mass="13436">MTPSAERWLDRDAGPVVRPYAMTRGRTRPDGAGFELIAVVAATGVPAGDRLRYSPDHARVLRRCATPVPVVDLASDLGLPIGVVRVLLGDLRDEGLVAVVAEAQPAAAGRRPPNGVLREVLNGLRAL</sequence>
<evidence type="ECO:0000313" key="2">
    <source>
        <dbReference type="EMBL" id="TDC12881.1"/>
    </source>
</evidence>
<evidence type="ECO:0000313" key="3">
    <source>
        <dbReference type="Proteomes" id="UP000295431"/>
    </source>
</evidence>
<reference evidence="1 4" key="2">
    <citation type="submission" date="2020-01" db="EMBL/GenBank/DDBJ databases">
        <title>Insect and environment-associated Actinomycetes.</title>
        <authorList>
            <person name="Currrie C."/>
            <person name="Chevrette M."/>
            <person name="Carlson C."/>
            <person name="Stubbendieck R."/>
            <person name="Wendt-Pienkowski E."/>
        </authorList>
    </citation>
    <scope>NUCLEOTIDE SEQUENCE [LARGE SCALE GENOMIC DNA]</scope>
    <source>
        <strain evidence="1 4">SID10258</strain>
    </source>
</reference>
<name>A0A4R4NT56_9ACTN</name>
<dbReference type="RefSeq" id="WP_131941875.1">
    <property type="nucleotide sequence ID" value="NZ_BAAAMX010000052.1"/>
</dbReference>
<dbReference type="PANTHER" id="PTHR36221">
    <property type="entry name" value="DUF742 DOMAIN-CONTAINING PROTEIN"/>
    <property type="match status" value="1"/>
</dbReference>
<dbReference type="Proteomes" id="UP000475532">
    <property type="component" value="Unassembled WGS sequence"/>
</dbReference>
<gene>
    <name evidence="2" type="ORF">E1284_22015</name>
    <name evidence="1" type="ORF">G3I70_25975</name>
</gene>
<dbReference type="EMBL" id="JAAGLI010000695">
    <property type="protein sequence ID" value="NEA25915.1"/>
    <property type="molecule type" value="Genomic_DNA"/>
</dbReference>
<keyword evidence="3" id="KW-1185">Reference proteome</keyword>
<accession>A0A4R4NT56</accession>
<dbReference type="Proteomes" id="UP000295431">
    <property type="component" value="Unassembled WGS sequence"/>
</dbReference>